<dbReference type="EMBL" id="SGXG01000001">
    <property type="protein sequence ID" value="RZS97819.1"/>
    <property type="molecule type" value="Genomic_DNA"/>
</dbReference>
<dbReference type="Pfam" id="PF18620">
    <property type="entry name" value="DUF5627"/>
    <property type="match status" value="1"/>
</dbReference>
<dbReference type="InterPro" id="IPR013728">
    <property type="entry name" value="BT_3987-like_N"/>
</dbReference>
<dbReference type="AlphaFoldDB" id="A0A4V2F6X3"/>
<proteinExistence type="predicted"/>
<feature type="domain" description="DUF5627" evidence="2">
    <location>
        <begin position="194"/>
        <end position="330"/>
    </location>
</feature>
<dbReference type="OrthoDB" id="1041979at2"/>
<accession>A0A4V2F6X3</accession>
<dbReference type="InterPro" id="IPR040580">
    <property type="entry name" value="DUF5627"/>
</dbReference>
<organism evidence="3 4">
    <name type="scientific">Cecembia calidifontis</name>
    <dbReference type="NCBI Taxonomy" id="1187080"/>
    <lineage>
        <taxon>Bacteria</taxon>
        <taxon>Pseudomonadati</taxon>
        <taxon>Bacteroidota</taxon>
        <taxon>Cytophagia</taxon>
        <taxon>Cytophagales</taxon>
        <taxon>Cyclobacteriaceae</taxon>
        <taxon>Cecembia</taxon>
    </lineage>
</organism>
<dbReference type="Proteomes" id="UP000292209">
    <property type="component" value="Unassembled WGS sequence"/>
</dbReference>
<reference evidence="3 4" key="1">
    <citation type="submission" date="2019-02" db="EMBL/GenBank/DDBJ databases">
        <title>Genomic Encyclopedia of Archaeal and Bacterial Type Strains, Phase II (KMG-II): from individual species to whole genera.</title>
        <authorList>
            <person name="Goeker M."/>
        </authorList>
    </citation>
    <scope>NUCLEOTIDE SEQUENCE [LARGE SCALE GENOMIC DNA]</scope>
    <source>
        <strain evidence="3 4">DSM 21411</strain>
    </source>
</reference>
<dbReference type="Gene3D" id="2.40.128.420">
    <property type="match status" value="1"/>
</dbReference>
<name>A0A4V2F6X3_9BACT</name>
<feature type="domain" description="BT-3987-like N-terminal" evidence="1">
    <location>
        <begin position="30"/>
        <end position="156"/>
    </location>
</feature>
<evidence type="ECO:0000313" key="3">
    <source>
        <dbReference type="EMBL" id="RZS97819.1"/>
    </source>
</evidence>
<evidence type="ECO:0000259" key="2">
    <source>
        <dbReference type="Pfam" id="PF18620"/>
    </source>
</evidence>
<evidence type="ECO:0000259" key="1">
    <source>
        <dbReference type="Pfam" id="PF08522"/>
    </source>
</evidence>
<comment type="caution">
    <text evidence="3">The sequence shown here is derived from an EMBL/GenBank/DDBJ whole genome shotgun (WGS) entry which is preliminary data.</text>
</comment>
<gene>
    <name evidence="3" type="ORF">BC751_3446</name>
</gene>
<dbReference type="RefSeq" id="WP_130276642.1">
    <property type="nucleotide sequence ID" value="NZ_SGXG01000001.1"/>
</dbReference>
<evidence type="ECO:0000313" key="4">
    <source>
        <dbReference type="Proteomes" id="UP000292209"/>
    </source>
</evidence>
<dbReference type="Gene3D" id="2.60.40.1740">
    <property type="entry name" value="hypothetical protein (bacova_03559)"/>
    <property type="match status" value="1"/>
</dbReference>
<protein>
    <submittedName>
        <fullName evidence="3">Uncharacterized protein DUF1735</fullName>
    </submittedName>
</protein>
<keyword evidence="4" id="KW-1185">Reference proteome</keyword>
<dbReference type="Pfam" id="PF08522">
    <property type="entry name" value="BT_3987-like_N"/>
    <property type="match status" value="1"/>
</dbReference>
<sequence length="341" mass="38643">MKKLIILLISIVCLSSCVNDEWQFPDFDFQSVYFAHQYPVRTITLGEDIFDTTLDNEQKFRIMATTGGVYNNRNNIRLEVAYDPSLAENLLFSQGGREVKVLPTEYFQMAEPVITIPRGSIIGGLEIQLTGAFFNDPEAIQNTYVFPLRIVSATNVDSVLRGRSPLPNPNRHVIGDWEAAPKDFVLYAVKYVNEWHGIYLRRGVDNIIGKPGNENLSRQVVRRERFVELDELKTLQTQSLTTLDFPLEIQDAGGVNQQINLRLTFNNQGNCTVTSTTPGVTATGSGQFVKRGEKRSWGNQDRDALYLQYELDMPTMSMSTRDTLVMRNRGVGLEFFNPVVR</sequence>